<dbReference type="SUPFAM" id="SSF75005">
    <property type="entry name" value="Arabinanase/levansucrase/invertase"/>
    <property type="match status" value="1"/>
</dbReference>
<keyword evidence="5" id="KW-0472">Membrane</keyword>
<evidence type="ECO:0000256" key="4">
    <source>
        <dbReference type="RuleBase" id="RU362110"/>
    </source>
</evidence>
<keyword evidence="5" id="KW-0812">Transmembrane</keyword>
<dbReference type="GO" id="GO:0005987">
    <property type="term" value="P:sucrose catabolic process"/>
    <property type="evidence" value="ECO:0007669"/>
    <property type="project" value="TreeGrafter"/>
</dbReference>
<keyword evidence="5" id="KW-1133">Transmembrane helix</keyword>
<proteinExistence type="inferred from homology"/>
<dbReference type="GO" id="GO:0005737">
    <property type="term" value="C:cytoplasm"/>
    <property type="evidence" value="ECO:0007669"/>
    <property type="project" value="TreeGrafter"/>
</dbReference>
<dbReference type="Gene3D" id="2.115.10.20">
    <property type="entry name" value="Glycosyl hydrolase domain, family 43"/>
    <property type="match status" value="1"/>
</dbReference>
<gene>
    <name evidence="8" type="ORF">E4665_10215</name>
</gene>
<dbReference type="InterPro" id="IPR013148">
    <property type="entry name" value="Glyco_hydro_32_N"/>
</dbReference>
<dbReference type="Pfam" id="PF08244">
    <property type="entry name" value="Glyco_hydro_32C"/>
    <property type="match status" value="1"/>
</dbReference>
<dbReference type="SUPFAM" id="SSF49899">
    <property type="entry name" value="Concanavalin A-like lectins/glucanases"/>
    <property type="match status" value="1"/>
</dbReference>
<dbReference type="InterPro" id="IPR013320">
    <property type="entry name" value="ConA-like_dom_sf"/>
</dbReference>
<dbReference type="PANTHER" id="PTHR42800:SF1">
    <property type="entry name" value="EXOINULINASE INUD (AFU_ORTHOLOGUE AFUA_5G00480)"/>
    <property type="match status" value="1"/>
</dbReference>
<feature type="domain" description="Glycosyl hydrolase family 32 C-terminal" evidence="7">
    <location>
        <begin position="371"/>
        <end position="520"/>
    </location>
</feature>
<keyword evidence="2 4" id="KW-0378">Hydrolase</keyword>
<dbReference type="Pfam" id="PF00251">
    <property type="entry name" value="Glyco_hydro_32N"/>
    <property type="match status" value="1"/>
</dbReference>
<dbReference type="Proteomes" id="UP000298347">
    <property type="component" value="Unassembled WGS sequence"/>
</dbReference>
<comment type="similarity">
    <text evidence="1 4">Belongs to the glycosyl hydrolase 32 family.</text>
</comment>
<dbReference type="InterPro" id="IPR023296">
    <property type="entry name" value="Glyco_hydro_beta-prop_sf"/>
</dbReference>
<feature type="domain" description="Glycosyl hydrolase family 32 N-terminal" evidence="6">
    <location>
        <begin position="57"/>
        <end position="364"/>
    </location>
</feature>
<evidence type="ECO:0000259" key="7">
    <source>
        <dbReference type="Pfam" id="PF08244"/>
    </source>
</evidence>
<evidence type="ECO:0000256" key="1">
    <source>
        <dbReference type="ARBA" id="ARBA00009902"/>
    </source>
</evidence>
<name>A0A4Z0GNC6_9BACL</name>
<dbReference type="SMART" id="SM00640">
    <property type="entry name" value="Glyco_32"/>
    <property type="match status" value="1"/>
</dbReference>
<dbReference type="InterPro" id="IPR001362">
    <property type="entry name" value="Glyco_hydro_32"/>
</dbReference>
<dbReference type="AlphaFoldDB" id="A0A4Z0GNC6"/>
<evidence type="ECO:0000256" key="2">
    <source>
        <dbReference type="ARBA" id="ARBA00022801"/>
    </source>
</evidence>
<dbReference type="GO" id="GO:0004575">
    <property type="term" value="F:sucrose alpha-glucosidase activity"/>
    <property type="evidence" value="ECO:0007669"/>
    <property type="project" value="TreeGrafter"/>
</dbReference>
<evidence type="ECO:0000313" key="9">
    <source>
        <dbReference type="Proteomes" id="UP000298347"/>
    </source>
</evidence>
<protein>
    <submittedName>
        <fullName evidence="8">Glycoside hydrolase family 32 protein</fullName>
    </submittedName>
</protein>
<comment type="caution">
    <text evidence="8">The sequence shown here is derived from an EMBL/GenBank/DDBJ whole genome shotgun (WGS) entry which is preliminary data.</text>
</comment>
<sequence>MIGALILKQFFYRKQKWLWIFLVGLILIMTLWIMNLNLNKKATKPVELEKTYRATYHFTVPDHWMNDPQRPFYLDGKYHFYYLYNRDYPKGNGTEWRQATSRDLVHWKDEGVAIPKYTTKNGDIWSGSTVVDTKNSAGFGKNAVVAIVTQPSADGGKQEQYLWYSTDKGKTFKSYSDQPVLANPGVKDFRDPKIIWDDHADKWVMLLAEGTKIGFYESGDLKHWRYTGGFFTMNIGIVECPDLFIMRADDGTYKWILGSSANGKSIGLPNTYAYWTGTYNGQEFIADHAEPEWLDYGFDWYAGVTFENGTSTDKYSERYALAWMNNWDYPNSTPTLKNGFNGMDSIVRQIRLKKQDNNTYTLISQPVNSLKQLTVSTDRLKQIKVSGSKTLDFKGDAYQLDADIRWSDARNVGLQLRESSDQKRHIDTGIFVEGKYSYLNRAFSGQPDESKRYLESRMPFDVRKKQAHLRILVDKTSIEVFIDDGKVVYSDEIFPKLSDQGIALFSEGGTSVFSNIEIKHFRSLNQ</sequence>
<organism evidence="8 9">
    <name type="scientific">Sporolactobacillus shoreae</name>
    <dbReference type="NCBI Taxonomy" id="1465501"/>
    <lineage>
        <taxon>Bacteria</taxon>
        <taxon>Bacillati</taxon>
        <taxon>Bacillota</taxon>
        <taxon>Bacilli</taxon>
        <taxon>Bacillales</taxon>
        <taxon>Sporolactobacillaceae</taxon>
        <taxon>Sporolactobacillus</taxon>
    </lineage>
</organism>
<evidence type="ECO:0000256" key="5">
    <source>
        <dbReference type="SAM" id="Phobius"/>
    </source>
</evidence>
<reference evidence="8 9" key="1">
    <citation type="journal article" date="2015" name="Int. J. Syst. Evol. Microbiol.">
        <title>Sporolactobacillus shoreae sp. nov. and Sporolactobacillus spathodeae sp. nov., two spore-forming lactic acid bacteria isolated from tree barks in Thailand.</title>
        <authorList>
            <person name="Thamacharoensuk T."/>
            <person name="Kitahara M."/>
            <person name="Ohkuma M."/>
            <person name="Thongchul N."/>
            <person name="Tanasupawat S."/>
        </authorList>
    </citation>
    <scope>NUCLEOTIDE SEQUENCE [LARGE SCALE GENOMIC DNA]</scope>
    <source>
        <strain evidence="8 9">BK92</strain>
    </source>
</reference>
<keyword evidence="3 4" id="KW-0326">Glycosidase</keyword>
<dbReference type="Gene3D" id="2.60.120.560">
    <property type="entry name" value="Exo-inulinase, domain 1"/>
    <property type="match status" value="1"/>
</dbReference>
<dbReference type="PANTHER" id="PTHR42800">
    <property type="entry name" value="EXOINULINASE INUD (AFU_ORTHOLOGUE AFUA_5G00480)"/>
    <property type="match status" value="1"/>
</dbReference>
<dbReference type="InterPro" id="IPR013189">
    <property type="entry name" value="Glyco_hydro_32_C"/>
</dbReference>
<keyword evidence="9" id="KW-1185">Reference proteome</keyword>
<dbReference type="EMBL" id="SRJD01000011">
    <property type="protein sequence ID" value="TGA97767.1"/>
    <property type="molecule type" value="Genomic_DNA"/>
</dbReference>
<feature type="transmembrane region" description="Helical" evidence="5">
    <location>
        <begin position="17"/>
        <end position="34"/>
    </location>
</feature>
<dbReference type="OrthoDB" id="9759709at2"/>
<dbReference type="CDD" id="cd18622">
    <property type="entry name" value="GH32_Inu-like"/>
    <property type="match status" value="1"/>
</dbReference>
<accession>A0A4Z0GNC6</accession>
<evidence type="ECO:0000256" key="3">
    <source>
        <dbReference type="ARBA" id="ARBA00023295"/>
    </source>
</evidence>
<evidence type="ECO:0000313" key="8">
    <source>
        <dbReference type="EMBL" id="TGA97767.1"/>
    </source>
</evidence>
<evidence type="ECO:0000259" key="6">
    <source>
        <dbReference type="Pfam" id="PF00251"/>
    </source>
</evidence>